<organism evidence="1 2">
    <name type="scientific">Sutcliffiella cohnii</name>
    <dbReference type="NCBI Taxonomy" id="33932"/>
    <lineage>
        <taxon>Bacteria</taxon>
        <taxon>Bacillati</taxon>
        <taxon>Bacillota</taxon>
        <taxon>Bacilli</taxon>
        <taxon>Bacillales</taxon>
        <taxon>Bacillaceae</taxon>
        <taxon>Sutcliffiella</taxon>
    </lineage>
</organism>
<protein>
    <submittedName>
        <fullName evidence="1">Uncharacterized protein</fullName>
    </submittedName>
</protein>
<accession>A0A223KW33</accession>
<name>A0A223KW33_9BACI</name>
<dbReference type="Proteomes" id="UP000215224">
    <property type="component" value="Chromosome"/>
</dbReference>
<dbReference type="AlphaFoldDB" id="A0A223KW33"/>
<reference evidence="1 2" key="1">
    <citation type="submission" date="2016-12" db="EMBL/GenBank/DDBJ databases">
        <title>The whole genome sequencing and assembly of Bacillus cohnii DSM 6307T strain.</title>
        <authorList>
            <person name="Lee Y.-J."/>
            <person name="Yi H."/>
            <person name="Bahn Y.-S."/>
            <person name="Kim J.F."/>
            <person name="Lee D.-W."/>
        </authorList>
    </citation>
    <scope>NUCLEOTIDE SEQUENCE [LARGE SCALE GENOMIC DNA]</scope>
    <source>
        <strain evidence="1 2">DSM 6307</strain>
    </source>
</reference>
<dbReference type="KEGG" id="bcoh:BC6307_21465"/>
<evidence type="ECO:0000313" key="2">
    <source>
        <dbReference type="Proteomes" id="UP000215224"/>
    </source>
</evidence>
<keyword evidence="2" id="KW-1185">Reference proteome</keyword>
<dbReference type="RefSeq" id="WP_066419436.1">
    <property type="nucleotide sequence ID" value="NZ_CP018866.1"/>
</dbReference>
<sequence>MLTVRQDILQKWKTEIEHELNRFYGKIDKAYNEIEQLQIRKGIVDELCIDLQRRDRDADGYLFELQKNLEEKLKVLHEEMVQVQNDPKKVQLEMLMNRIVEELPVVDEFNLDN</sequence>
<evidence type="ECO:0000313" key="1">
    <source>
        <dbReference type="EMBL" id="AST93650.1"/>
    </source>
</evidence>
<proteinExistence type="predicted"/>
<gene>
    <name evidence="1" type="ORF">BC6307_21465</name>
</gene>
<dbReference type="STRING" id="1314751.GCA_001591425_03644"/>
<dbReference type="EMBL" id="CP018866">
    <property type="protein sequence ID" value="AST93650.1"/>
    <property type="molecule type" value="Genomic_DNA"/>
</dbReference>